<evidence type="ECO:0000313" key="3">
    <source>
        <dbReference type="EMBL" id="SHK23611.1"/>
    </source>
</evidence>
<dbReference type="STRING" id="797209.GCA_000376445_03065"/>
<dbReference type="EMBL" id="FRAN01000001">
    <property type="protein sequence ID" value="SHK23611.1"/>
    <property type="molecule type" value="Genomic_DNA"/>
</dbReference>
<evidence type="ECO:0008006" key="6">
    <source>
        <dbReference type="Google" id="ProtNLM"/>
    </source>
</evidence>
<dbReference type="eggNOG" id="arCOG02980">
    <property type="taxonomic scope" value="Archaea"/>
</dbReference>
<keyword evidence="5" id="KW-1185">Reference proteome</keyword>
<feature type="region of interest" description="Disordered" evidence="1">
    <location>
        <begin position="461"/>
        <end position="487"/>
    </location>
</feature>
<dbReference type="Proteomes" id="UP000184203">
    <property type="component" value="Unassembled WGS sequence"/>
</dbReference>
<evidence type="ECO:0000256" key="1">
    <source>
        <dbReference type="SAM" id="MobiDB-lite"/>
    </source>
</evidence>
<accession>E7QX37</accession>
<proteinExistence type="predicted"/>
<name>E7QX37_HALPU</name>
<feature type="compositionally biased region" description="Basic residues" evidence="1">
    <location>
        <begin position="477"/>
        <end position="487"/>
    </location>
</feature>
<dbReference type="InterPro" id="IPR047792">
    <property type="entry name" value="Hvo_1808-like"/>
</dbReference>
<protein>
    <recommendedName>
        <fullName evidence="6">DUF4157 domain-containing protein</fullName>
    </recommendedName>
</protein>
<dbReference type="AlphaFoldDB" id="E7QX37"/>
<organism evidence="2 4">
    <name type="scientific">Haladaptatus paucihalophilus DX253</name>
    <dbReference type="NCBI Taxonomy" id="797209"/>
    <lineage>
        <taxon>Archaea</taxon>
        <taxon>Methanobacteriati</taxon>
        <taxon>Methanobacteriota</taxon>
        <taxon>Stenosarchaea group</taxon>
        <taxon>Halobacteria</taxon>
        <taxon>Halobacteriales</taxon>
        <taxon>Haladaptataceae</taxon>
        <taxon>Haladaptatus</taxon>
    </lineage>
</organism>
<dbReference type="RefSeq" id="WP_007981772.1">
    <property type="nucleotide sequence ID" value="NZ_AEMG01000019.1"/>
</dbReference>
<evidence type="ECO:0000313" key="4">
    <source>
        <dbReference type="Proteomes" id="UP000003751"/>
    </source>
</evidence>
<dbReference type="EMBL" id="AEMG01000019">
    <property type="protein sequence ID" value="EFW90840.1"/>
    <property type="molecule type" value="Genomic_DNA"/>
</dbReference>
<dbReference type="PATRIC" id="fig|797209.4.peg.3298"/>
<gene>
    <name evidence="3" type="ORF">SAMN05444342_1054</name>
    <name evidence="2" type="ORF">ZOD2009_16878</name>
</gene>
<dbReference type="Proteomes" id="UP000003751">
    <property type="component" value="Unassembled WGS sequence"/>
</dbReference>
<dbReference type="NCBIfam" id="NF038145">
    <property type="entry name" value="Hvo_1808_fam"/>
    <property type="match status" value="1"/>
</dbReference>
<dbReference type="OrthoDB" id="85977at2157"/>
<sequence>MRLVGVVVVLLVCAAPVVAMVAPGGNHGNSSAAETHPPDPSSDVIGWENGYWYNESIDVNQRDGLSDAELKAYVGRAMARVEFIRDEEFTRSVDVEPLSREEYRNLVRQQAARSNTPPQRAWENQVWEGLFVTGERADAARQQTRLYQQRVAGFYVPGEDRIYVISHGQRRIDNATLVHELTHAIQDQHVDLSSSELESKTMDGRRADDGLTEGEAMYVEKRYTNRCGKSWQCVAKPDVGPKRTPYGGGPLPSYNLAMQVALIQPYSDGPAYVASRFDSGEWKAVTEEYRNPPESSKAVIHPETRTDGPERLRLGEQARSGWKLYGKRGVNGSQTVGETGIYTMFWYQGRAEGNPIIRWRQFQNPDEGKFDLFNYSSTPSDGWANDRLWPYHKGDKRGYVWRTKWETPRDATEFRRAYRDLLRGRNATRVGPDTWRIEDGPFADAFRIDRHGRTVTIVNGPTVGDLDDIRPNSKPSTNRKMRFSRIR</sequence>
<evidence type="ECO:0000313" key="5">
    <source>
        <dbReference type="Proteomes" id="UP000184203"/>
    </source>
</evidence>
<reference evidence="2 4" key="1">
    <citation type="journal article" date="2014" name="ISME J.">
        <title>Trehalose/2-sulfotrehalose biosynthesis and glycine-betaine uptake are widely spread mechanisms for osmoadaptation in the Halobacteriales.</title>
        <authorList>
            <person name="Youssef N.H."/>
            <person name="Savage-Ashlock K.N."/>
            <person name="McCully A.L."/>
            <person name="Luedtke B."/>
            <person name="Shaw E.I."/>
            <person name="Hoff W.D."/>
            <person name="Elshahed M.S."/>
        </authorList>
    </citation>
    <scope>NUCLEOTIDE SEQUENCE [LARGE SCALE GENOMIC DNA]</scope>
    <source>
        <strain evidence="2 4">DX253</strain>
    </source>
</reference>
<reference evidence="5" key="2">
    <citation type="submission" date="2016-11" db="EMBL/GenBank/DDBJ databases">
        <authorList>
            <person name="Varghese N."/>
            <person name="Submissions S."/>
        </authorList>
    </citation>
    <scope>NUCLEOTIDE SEQUENCE [LARGE SCALE GENOMIC DNA]</scope>
    <source>
        <strain evidence="5">DX253</strain>
    </source>
</reference>
<reference evidence="3" key="3">
    <citation type="submission" date="2016-11" db="EMBL/GenBank/DDBJ databases">
        <authorList>
            <person name="Jaros S."/>
            <person name="Januszkiewicz K."/>
            <person name="Wedrychowicz H."/>
        </authorList>
    </citation>
    <scope>NUCLEOTIDE SEQUENCE [LARGE SCALE GENOMIC DNA]</scope>
    <source>
        <strain evidence="3">DX253</strain>
    </source>
</reference>
<evidence type="ECO:0000313" key="2">
    <source>
        <dbReference type="EMBL" id="EFW90840.1"/>
    </source>
</evidence>